<dbReference type="InterPro" id="IPR036051">
    <property type="entry name" value="KRAB_dom_sf"/>
</dbReference>
<evidence type="ECO:0000313" key="2">
    <source>
        <dbReference type="EMBL" id="KAK1329608.1"/>
    </source>
</evidence>
<proteinExistence type="predicted"/>
<keyword evidence="3" id="KW-1185">Reference proteome</keyword>
<feature type="domain" description="KRAB" evidence="1">
    <location>
        <begin position="10"/>
        <end position="84"/>
    </location>
</feature>
<gene>
    <name evidence="2" type="ORF">QTO34_009790</name>
</gene>
<dbReference type="Pfam" id="PF01352">
    <property type="entry name" value="KRAB"/>
    <property type="match status" value="1"/>
</dbReference>
<evidence type="ECO:0000313" key="3">
    <source>
        <dbReference type="Proteomes" id="UP001177744"/>
    </source>
</evidence>
<name>A0AA40LFF5_CNENI</name>
<dbReference type="GO" id="GO:0006355">
    <property type="term" value="P:regulation of DNA-templated transcription"/>
    <property type="evidence" value="ECO:0007669"/>
    <property type="project" value="InterPro"/>
</dbReference>
<evidence type="ECO:0000259" key="1">
    <source>
        <dbReference type="PROSITE" id="PS50805"/>
    </source>
</evidence>
<reference evidence="2" key="1">
    <citation type="submission" date="2023-06" db="EMBL/GenBank/DDBJ databases">
        <title>Reference genome for the Northern bat (Eptesicus nilssonii), a most northern bat species.</title>
        <authorList>
            <person name="Laine V.N."/>
            <person name="Pulliainen A.T."/>
            <person name="Lilley T.M."/>
        </authorList>
    </citation>
    <scope>NUCLEOTIDE SEQUENCE</scope>
    <source>
        <strain evidence="2">BLF_Eptnil</strain>
        <tissue evidence="2">Kidney</tissue>
    </source>
</reference>
<sequence>MEAAVMVLDMDFEDVAIAFSQEEWGLLDEAQRLLYCYVMLEVFALVSSAVAGIKQMLSRSVLRRAYLYKESHSSNHPGDPSVQACVSVFKDILNLTESQAADFEQKAFFSDACVRDFCFNANPHQQQWEASGQKL</sequence>
<dbReference type="InterPro" id="IPR050169">
    <property type="entry name" value="Krueppel_C2H2_ZnF"/>
</dbReference>
<dbReference type="PROSITE" id="PS50805">
    <property type="entry name" value="KRAB"/>
    <property type="match status" value="1"/>
</dbReference>
<protein>
    <recommendedName>
        <fullName evidence="1">KRAB domain-containing protein</fullName>
    </recommendedName>
</protein>
<dbReference type="EMBL" id="JAULJE010000021">
    <property type="protein sequence ID" value="KAK1329608.1"/>
    <property type="molecule type" value="Genomic_DNA"/>
</dbReference>
<organism evidence="2 3">
    <name type="scientific">Cnephaeus nilssonii</name>
    <name type="common">Northern bat</name>
    <name type="synonym">Eptesicus nilssonii</name>
    <dbReference type="NCBI Taxonomy" id="3371016"/>
    <lineage>
        <taxon>Eukaryota</taxon>
        <taxon>Metazoa</taxon>
        <taxon>Chordata</taxon>
        <taxon>Craniata</taxon>
        <taxon>Vertebrata</taxon>
        <taxon>Euteleostomi</taxon>
        <taxon>Mammalia</taxon>
        <taxon>Eutheria</taxon>
        <taxon>Laurasiatheria</taxon>
        <taxon>Chiroptera</taxon>
        <taxon>Yangochiroptera</taxon>
        <taxon>Vespertilionidae</taxon>
        <taxon>Cnephaeus</taxon>
    </lineage>
</organism>
<dbReference type="SUPFAM" id="SSF109640">
    <property type="entry name" value="KRAB domain (Kruppel-associated box)"/>
    <property type="match status" value="1"/>
</dbReference>
<dbReference type="SMART" id="SM00349">
    <property type="entry name" value="KRAB"/>
    <property type="match status" value="1"/>
</dbReference>
<dbReference type="InterPro" id="IPR001909">
    <property type="entry name" value="KRAB"/>
</dbReference>
<accession>A0AA40LFF5</accession>
<dbReference type="PANTHER" id="PTHR23232:SF133">
    <property type="entry name" value="RIKEN CDNA 1700020N01 GENE"/>
    <property type="match status" value="1"/>
</dbReference>
<dbReference type="CDD" id="cd07765">
    <property type="entry name" value="KRAB_A-box"/>
    <property type="match status" value="1"/>
</dbReference>
<dbReference type="PANTHER" id="PTHR23232">
    <property type="entry name" value="KRAB DOMAIN C2H2 ZINC FINGER"/>
    <property type="match status" value="1"/>
</dbReference>
<dbReference type="Gene3D" id="6.10.140.140">
    <property type="match status" value="1"/>
</dbReference>
<dbReference type="AlphaFoldDB" id="A0AA40LFF5"/>
<comment type="caution">
    <text evidence="2">The sequence shown here is derived from an EMBL/GenBank/DDBJ whole genome shotgun (WGS) entry which is preliminary data.</text>
</comment>
<dbReference type="Proteomes" id="UP001177744">
    <property type="component" value="Unassembled WGS sequence"/>
</dbReference>